<evidence type="ECO:0000313" key="9">
    <source>
        <dbReference type="Proteomes" id="UP000237381"/>
    </source>
</evidence>
<dbReference type="EMBL" id="PQGA01000017">
    <property type="protein sequence ID" value="POR47712.1"/>
    <property type="molecule type" value="Genomic_DNA"/>
</dbReference>
<comment type="caution">
    <text evidence="8">The sequence shown here is derived from an EMBL/GenBank/DDBJ whole genome shotgun (WGS) entry which is preliminary data.</text>
</comment>
<keyword evidence="6 7" id="KW-0472">Membrane</keyword>
<comment type="similarity">
    <text evidence="2">Belongs to the cytochrome ubiquinol oxidase subunit 2 family.</text>
</comment>
<accession>A0A2S4LZ33</accession>
<protein>
    <submittedName>
        <fullName evidence="8">Bd-type cytochrome oxidase subunit II</fullName>
    </submittedName>
</protein>
<evidence type="ECO:0000256" key="6">
    <source>
        <dbReference type="ARBA" id="ARBA00023136"/>
    </source>
</evidence>
<organism evidence="8 9">
    <name type="scientific">Paraburkholderia eburnea</name>
    <dbReference type="NCBI Taxonomy" id="1189126"/>
    <lineage>
        <taxon>Bacteria</taxon>
        <taxon>Pseudomonadati</taxon>
        <taxon>Pseudomonadota</taxon>
        <taxon>Betaproteobacteria</taxon>
        <taxon>Burkholderiales</taxon>
        <taxon>Burkholderiaceae</taxon>
        <taxon>Paraburkholderia</taxon>
    </lineage>
</organism>
<evidence type="ECO:0000256" key="7">
    <source>
        <dbReference type="SAM" id="Phobius"/>
    </source>
</evidence>
<keyword evidence="9" id="KW-1185">Reference proteome</keyword>
<evidence type="ECO:0000256" key="1">
    <source>
        <dbReference type="ARBA" id="ARBA00004651"/>
    </source>
</evidence>
<proteinExistence type="inferred from homology"/>
<comment type="subcellular location">
    <subcellularLocation>
        <location evidence="1">Cell membrane</location>
        <topology evidence="1">Multi-pass membrane protein</topology>
    </subcellularLocation>
</comment>
<sequence>MLGAENVLLLIRTYIIPPTLTIREASSSHSNQLFALVGTVIVLPIILIYDAMQYRVFNGKVREGDQGRH</sequence>
<evidence type="ECO:0000256" key="2">
    <source>
        <dbReference type="ARBA" id="ARBA00007543"/>
    </source>
</evidence>
<feature type="transmembrane region" description="Helical" evidence="7">
    <location>
        <begin position="33"/>
        <end position="52"/>
    </location>
</feature>
<evidence type="ECO:0000256" key="5">
    <source>
        <dbReference type="ARBA" id="ARBA00022989"/>
    </source>
</evidence>
<keyword evidence="3" id="KW-1003">Cell membrane</keyword>
<reference evidence="8 9" key="1">
    <citation type="submission" date="2018-01" db="EMBL/GenBank/DDBJ databases">
        <title>Genomic Encyclopedia of Type Strains, Phase III (KMG-III): the genomes of soil and plant-associated and newly described type strains.</title>
        <authorList>
            <person name="Whitman W."/>
        </authorList>
    </citation>
    <scope>NUCLEOTIDE SEQUENCE [LARGE SCALE GENOMIC DNA]</scope>
    <source>
        <strain evidence="8 9">JCM 18070</strain>
    </source>
</reference>
<evidence type="ECO:0000256" key="3">
    <source>
        <dbReference type="ARBA" id="ARBA00022475"/>
    </source>
</evidence>
<name>A0A2S4LZ33_9BURK</name>
<dbReference type="Proteomes" id="UP000237381">
    <property type="component" value="Unassembled WGS sequence"/>
</dbReference>
<keyword evidence="5 7" id="KW-1133">Transmembrane helix</keyword>
<evidence type="ECO:0000313" key="8">
    <source>
        <dbReference type="EMBL" id="POR47712.1"/>
    </source>
</evidence>
<gene>
    <name evidence="8" type="ORF">B0G62_11787</name>
</gene>
<dbReference type="AlphaFoldDB" id="A0A2S4LZ33"/>
<dbReference type="InterPro" id="IPR003317">
    <property type="entry name" value="Cyt-d_oxidase_su2"/>
</dbReference>
<evidence type="ECO:0000256" key="4">
    <source>
        <dbReference type="ARBA" id="ARBA00022692"/>
    </source>
</evidence>
<dbReference type="Pfam" id="PF02322">
    <property type="entry name" value="Cyt_bd_oxida_II"/>
    <property type="match status" value="1"/>
</dbReference>
<keyword evidence="4 7" id="KW-0812">Transmembrane</keyword>
<dbReference type="GO" id="GO:0005886">
    <property type="term" value="C:plasma membrane"/>
    <property type="evidence" value="ECO:0007669"/>
    <property type="project" value="UniProtKB-SubCell"/>
</dbReference>